<evidence type="ECO:0000256" key="5">
    <source>
        <dbReference type="PROSITE-ProRule" id="PRU00335"/>
    </source>
</evidence>
<keyword evidence="8" id="KW-1185">Reference proteome</keyword>
<dbReference type="Pfam" id="PF13305">
    <property type="entry name" value="TetR_C_33"/>
    <property type="match status" value="1"/>
</dbReference>
<dbReference type="PROSITE" id="PS50977">
    <property type="entry name" value="HTH_TETR_2"/>
    <property type="match status" value="1"/>
</dbReference>
<protein>
    <recommendedName>
        <fullName evidence="6">HTH tetR-type domain-containing protein</fullName>
    </recommendedName>
</protein>
<keyword evidence="4" id="KW-0804">Transcription</keyword>
<evidence type="ECO:0000256" key="4">
    <source>
        <dbReference type="ARBA" id="ARBA00023163"/>
    </source>
</evidence>
<sequence length="265" mass="31329">MDALPGSPFLKACKMEIHFILSTTLHHPSVIYLSYLYCKRFDILYIEAYFVIIWKKVSNNNNIVYVDKRILFTYNLIDHWSKREFKMAELTKDIIIQQARIRFIEQGYEKVSMRGIANDLGCSHGALYYHFKNKTALFSDVLDYYFQELNSIIDRIMVQEENDKLKDLFLEFIRFGLDHPYQYELMFMLKSKEMDSLMQRPATESYERFAAAVEQASGIHLYSDHIYSIFLALHGFVSLHLHRIENFEEAAEGAARHVEFLKKTI</sequence>
<evidence type="ECO:0000313" key="8">
    <source>
        <dbReference type="Proteomes" id="UP000216852"/>
    </source>
</evidence>
<proteinExistence type="predicted"/>
<dbReference type="Gene3D" id="1.10.357.10">
    <property type="entry name" value="Tetracycline Repressor, domain 2"/>
    <property type="match status" value="1"/>
</dbReference>
<gene>
    <name evidence="7" type="ORF">CHH48_09485</name>
</gene>
<keyword evidence="3 5" id="KW-0238">DNA-binding</keyword>
<dbReference type="Proteomes" id="UP000216852">
    <property type="component" value="Unassembled WGS sequence"/>
</dbReference>
<dbReference type="PANTHER" id="PTHR43479:SF11">
    <property type="entry name" value="ACREF_ENVCD OPERON REPRESSOR-RELATED"/>
    <property type="match status" value="1"/>
</dbReference>
<name>A0ABX4GYK7_9BACI</name>
<keyword evidence="1" id="KW-0678">Repressor</keyword>
<evidence type="ECO:0000256" key="2">
    <source>
        <dbReference type="ARBA" id="ARBA00023015"/>
    </source>
</evidence>
<dbReference type="PANTHER" id="PTHR43479">
    <property type="entry name" value="ACREF/ENVCD OPERON REPRESSOR-RELATED"/>
    <property type="match status" value="1"/>
</dbReference>
<dbReference type="SUPFAM" id="SSF48498">
    <property type="entry name" value="Tetracyclin repressor-like, C-terminal domain"/>
    <property type="match status" value="1"/>
</dbReference>
<feature type="DNA-binding region" description="H-T-H motif" evidence="5">
    <location>
        <begin position="112"/>
        <end position="131"/>
    </location>
</feature>
<evidence type="ECO:0000256" key="1">
    <source>
        <dbReference type="ARBA" id="ARBA00022491"/>
    </source>
</evidence>
<dbReference type="InterPro" id="IPR009057">
    <property type="entry name" value="Homeodomain-like_sf"/>
</dbReference>
<organism evidence="7 8">
    <name type="scientific">Terribacillus saccharophilus</name>
    <dbReference type="NCBI Taxonomy" id="361277"/>
    <lineage>
        <taxon>Bacteria</taxon>
        <taxon>Bacillati</taxon>
        <taxon>Bacillota</taxon>
        <taxon>Bacilli</taxon>
        <taxon>Bacillales</taxon>
        <taxon>Bacillaceae</taxon>
        <taxon>Terribacillus</taxon>
    </lineage>
</organism>
<dbReference type="EMBL" id="NPBJ01000017">
    <property type="protein sequence ID" value="PAD99971.1"/>
    <property type="molecule type" value="Genomic_DNA"/>
</dbReference>
<comment type="caution">
    <text evidence="7">The sequence shown here is derived from an EMBL/GenBank/DDBJ whole genome shotgun (WGS) entry which is preliminary data.</text>
</comment>
<accession>A0ABX4GYK7</accession>
<feature type="domain" description="HTH tetR-type" evidence="6">
    <location>
        <begin position="89"/>
        <end position="149"/>
    </location>
</feature>
<dbReference type="SUPFAM" id="SSF46689">
    <property type="entry name" value="Homeodomain-like"/>
    <property type="match status" value="1"/>
</dbReference>
<dbReference type="InterPro" id="IPR036271">
    <property type="entry name" value="Tet_transcr_reg_TetR-rel_C_sf"/>
</dbReference>
<evidence type="ECO:0000256" key="3">
    <source>
        <dbReference type="ARBA" id="ARBA00023125"/>
    </source>
</evidence>
<dbReference type="InterPro" id="IPR025996">
    <property type="entry name" value="MT1864/Rv1816-like_C"/>
</dbReference>
<dbReference type="InterPro" id="IPR001647">
    <property type="entry name" value="HTH_TetR"/>
</dbReference>
<evidence type="ECO:0000313" key="7">
    <source>
        <dbReference type="EMBL" id="PAD99971.1"/>
    </source>
</evidence>
<keyword evidence="2" id="KW-0805">Transcription regulation</keyword>
<evidence type="ECO:0000259" key="6">
    <source>
        <dbReference type="PROSITE" id="PS50977"/>
    </source>
</evidence>
<dbReference type="PRINTS" id="PR00455">
    <property type="entry name" value="HTHTETR"/>
</dbReference>
<dbReference type="Pfam" id="PF00440">
    <property type="entry name" value="TetR_N"/>
    <property type="match status" value="1"/>
</dbReference>
<dbReference type="InterPro" id="IPR050624">
    <property type="entry name" value="HTH-type_Tx_Regulator"/>
</dbReference>
<reference evidence="7 8" key="1">
    <citation type="submission" date="2017-07" db="EMBL/GenBank/DDBJ databases">
        <title>Isolation and whole genome analysis of endospore-forming bacteria from heroin.</title>
        <authorList>
            <person name="Kalinowski J."/>
            <person name="Ahrens B."/>
            <person name="Al-Dilaimi A."/>
            <person name="Winkler A."/>
            <person name="Wibberg D."/>
            <person name="Schleenbecker U."/>
            <person name="Ruckert C."/>
            <person name="Wolfel R."/>
            <person name="Grass G."/>
        </authorList>
    </citation>
    <scope>NUCLEOTIDE SEQUENCE [LARGE SCALE GENOMIC DNA]</scope>
    <source>
        <strain evidence="7 8">7517-1</strain>
    </source>
</reference>